<evidence type="ECO:0000256" key="4">
    <source>
        <dbReference type="ARBA" id="ARBA00022741"/>
    </source>
</evidence>
<keyword evidence="6" id="KW-0503">Monooxygenase</keyword>
<dbReference type="AlphaFoldDB" id="A0A931I455"/>
<dbReference type="EMBL" id="JADZLT010000052">
    <property type="protein sequence ID" value="MBH0238921.1"/>
    <property type="molecule type" value="Genomic_DNA"/>
</dbReference>
<reference evidence="17" key="1">
    <citation type="submission" date="2020-12" db="EMBL/GenBank/DDBJ databases">
        <title>Methylobrevis albus sp. nov., isolated from fresh water lack sediment.</title>
        <authorList>
            <person name="Zou Q."/>
        </authorList>
    </citation>
    <scope>NUCLEOTIDE SEQUENCE</scope>
    <source>
        <strain evidence="17">L22</strain>
    </source>
</reference>
<evidence type="ECO:0000313" key="18">
    <source>
        <dbReference type="Proteomes" id="UP000631694"/>
    </source>
</evidence>
<dbReference type="InterPro" id="IPR009100">
    <property type="entry name" value="AcylCoA_DH/oxidase_NM_dom_sf"/>
</dbReference>
<evidence type="ECO:0000256" key="5">
    <source>
        <dbReference type="ARBA" id="ARBA00023002"/>
    </source>
</evidence>
<evidence type="ECO:0000256" key="9">
    <source>
        <dbReference type="ARBA" id="ARBA00034328"/>
    </source>
</evidence>
<dbReference type="GO" id="GO:0004497">
    <property type="term" value="F:monooxygenase activity"/>
    <property type="evidence" value="ECO:0007669"/>
    <property type="project" value="UniProtKB-KW"/>
</dbReference>
<dbReference type="PIRSF" id="PIRSF016578">
    <property type="entry name" value="HsaA"/>
    <property type="match status" value="1"/>
</dbReference>
<evidence type="ECO:0000259" key="14">
    <source>
        <dbReference type="Pfam" id="PF02770"/>
    </source>
</evidence>
<evidence type="ECO:0000313" key="17">
    <source>
        <dbReference type="EMBL" id="MBH0238921.1"/>
    </source>
</evidence>
<accession>A0A931I455</accession>
<evidence type="ECO:0000256" key="12">
    <source>
        <dbReference type="ARBA" id="ARBA00048445"/>
    </source>
</evidence>
<keyword evidence="3" id="KW-0288">FMN</keyword>
<dbReference type="Gene3D" id="1.10.540.10">
    <property type="entry name" value="Acyl-CoA dehydrogenase/oxidase, N-terminal domain"/>
    <property type="match status" value="1"/>
</dbReference>
<comment type="catalytic activity">
    <reaction evidence="13">
        <text>dibenzothiophene + 2 FMNH2 + 2 O2 = dibenzothiophene 5,5-dioxide + 2 FMN + 2 H2O + 2 H(+)</text>
        <dbReference type="Rhea" id="RHEA:49072"/>
        <dbReference type="ChEBI" id="CHEBI:15377"/>
        <dbReference type="ChEBI" id="CHEBI:15378"/>
        <dbReference type="ChEBI" id="CHEBI:15379"/>
        <dbReference type="ChEBI" id="CHEBI:23681"/>
        <dbReference type="ChEBI" id="CHEBI:57618"/>
        <dbReference type="ChEBI" id="CHEBI:58210"/>
        <dbReference type="ChEBI" id="CHEBI:90356"/>
        <dbReference type="EC" id="1.14.14.21"/>
    </reaction>
</comment>
<comment type="catalytic activity">
    <reaction evidence="12">
        <text>dibenzothiophene 5-oxide + FMNH2 + O2 = dibenzothiophene 5,5-dioxide + FMN + H2O + H(+)</text>
        <dbReference type="Rhea" id="RHEA:49080"/>
        <dbReference type="ChEBI" id="CHEBI:15377"/>
        <dbReference type="ChEBI" id="CHEBI:15378"/>
        <dbReference type="ChEBI" id="CHEBI:15379"/>
        <dbReference type="ChEBI" id="CHEBI:23683"/>
        <dbReference type="ChEBI" id="CHEBI:57618"/>
        <dbReference type="ChEBI" id="CHEBI:58210"/>
        <dbReference type="ChEBI" id="CHEBI:90356"/>
    </reaction>
</comment>
<comment type="caution">
    <text evidence="17">The sequence shown here is derived from an EMBL/GenBank/DDBJ whole genome shotgun (WGS) entry which is preliminary data.</text>
</comment>
<evidence type="ECO:0000259" key="15">
    <source>
        <dbReference type="Pfam" id="PF02771"/>
    </source>
</evidence>
<dbReference type="GO" id="GO:0008470">
    <property type="term" value="F:3-methylbutanoyl-CoA dehydrogenase activity"/>
    <property type="evidence" value="ECO:0007669"/>
    <property type="project" value="TreeGrafter"/>
</dbReference>
<sequence>MPPADWLRKAEDIAAAVAIRANEGDAAGRDPVDEIALLREAGFLAAAEPHEIGGGGLAWSETLPLVRIVARGSGSIGQLLGYHYVMSQSPGFYGQAPFGRGGNGERLRRRSVAEGWHWAGAANPLDPGLVLTPDGDGWRASGRKTFATGARFADWLTLSSKLGDAPVVFALPRRRAGIGFLDDWDHLGQRQTASGTILFDDVRVEPDELVAELPPLEQQPVWLNMRVPMLQLAFVNFYIGVAEGALASARDYIRSTTRAWPTSGVSEARQDPYILEHYGLLHANLAAAAALADRAAVAVDAALARGQGLTLDERNLAAAEVFAAKVNTTHTVLEVTAKVFDLMGARATARRFGFDRYWRDVRTHSLHDPVAYKAREVGNHALNGTITPHWGYT</sequence>
<dbReference type="PANTHER" id="PTHR43884:SF12">
    <property type="entry name" value="ISOVALERYL-COA DEHYDROGENASE, MITOCHONDRIAL-RELATED"/>
    <property type="match status" value="1"/>
</dbReference>
<dbReference type="Pfam" id="PF02771">
    <property type="entry name" value="Acyl-CoA_dh_N"/>
    <property type="match status" value="1"/>
</dbReference>
<dbReference type="SUPFAM" id="SSF47203">
    <property type="entry name" value="Acyl-CoA dehydrogenase C-terminal domain-like"/>
    <property type="match status" value="1"/>
</dbReference>
<feature type="domain" description="Acyl-CoA dehydrogenase/oxidase N-terminal" evidence="15">
    <location>
        <begin position="15"/>
        <end position="85"/>
    </location>
</feature>
<name>A0A931I455_9HYPH</name>
<evidence type="ECO:0000256" key="8">
    <source>
        <dbReference type="ARBA" id="ARBA00034317"/>
    </source>
</evidence>
<dbReference type="RefSeq" id="WP_197312007.1">
    <property type="nucleotide sequence ID" value="NZ_JADZLT010000052.1"/>
</dbReference>
<dbReference type="Pfam" id="PF08028">
    <property type="entry name" value="Acyl-CoA_dh_2"/>
    <property type="match status" value="1"/>
</dbReference>
<evidence type="ECO:0000256" key="6">
    <source>
        <dbReference type="ARBA" id="ARBA00023033"/>
    </source>
</evidence>
<feature type="domain" description="Acyl-CoA dehydrogenase C-terminal" evidence="16">
    <location>
        <begin position="234"/>
        <end position="367"/>
    </location>
</feature>
<keyword evidence="4" id="KW-0547">Nucleotide-binding</keyword>
<dbReference type="InterPro" id="IPR006091">
    <property type="entry name" value="Acyl-CoA_Oxase/DH_mid-dom"/>
</dbReference>
<dbReference type="SUPFAM" id="SSF56645">
    <property type="entry name" value="Acyl-CoA dehydrogenase NM domain-like"/>
    <property type="match status" value="1"/>
</dbReference>
<dbReference type="Gene3D" id="1.20.140.10">
    <property type="entry name" value="Butyryl-CoA Dehydrogenase, subunit A, domain 3"/>
    <property type="match status" value="1"/>
</dbReference>
<dbReference type="EC" id="1.14.14.21" evidence="9"/>
<evidence type="ECO:0000256" key="3">
    <source>
        <dbReference type="ARBA" id="ARBA00022643"/>
    </source>
</evidence>
<dbReference type="Pfam" id="PF02770">
    <property type="entry name" value="Acyl-CoA_dh_M"/>
    <property type="match status" value="1"/>
</dbReference>
<proteinExistence type="inferred from homology"/>
<comment type="catalytic activity">
    <reaction evidence="11">
        <text>dibenzothiophene + FMNH2 + O2 = dibenzothiophene 5-oxide + FMN + H2O + H(+)</text>
        <dbReference type="Rhea" id="RHEA:49076"/>
        <dbReference type="ChEBI" id="CHEBI:15377"/>
        <dbReference type="ChEBI" id="CHEBI:15378"/>
        <dbReference type="ChEBI" id="CHEBI:15379"/>
        <dbReference type="ChEBI" id="CHEBI:23681"/>
        <dbReference type="ChEBI" id="CHEBI:23683"/>
        <dbReference type="ChEBI" id="CHEBI:57618"/>
        <dbReference type="ChEBI" id="CHEBI:58210"/>
    </reaction>
</comment>
<evidence type="ECO:0000259" key="16">
    <source>
        <dbReference type="Pfam" id="PF08028"/>
    </source>
</evidence>
<dbReference type="Gene3D" id="2.40.110.10">
    <property type="entry name" value="Butyryl-CoA Dehydrogenase, subunit A, domain 2"/>
    <property type="match status" value="1"/>
</dbReference>
<comment type="subcellular location">
    <subcellularLocation>
        <location evidence="1">Cytoplasm</location>
    </subcellularLocation>
</comment>
<dbReference type="InterPro" id="IPR037069">
    <property type="entry name" value="AcylCoA_DH/ox_N_sf"/>
</dbReference>
<organism evidence="17 18">
    <name type="scientific">Methylobrevis albus</name>
    <dbReference type="NCBI Taxonomy" id="2793297"/>
    <lineage>
        <taxon>Bacteria</taxon>
        <taxon>Pseudomonadati</taxon>
        <taxon>Pseudomonadota</taxon>
        <taxon>Alphaproteobacteria</taxon>
        <taxon>Hyphomicrobiales</taxon>
        <taxon>Pleomorphomonadaceae</taxon>
        <taxon>Methylobrevis</taxon>
    </lineage>
</organism>
<dbReference type="GO" id="GO:0006552">
    <property type="term" value="P:L-leucine catabolic process"/>
    <property type="evidence" value="ECO:0007669"/>
    <property type="project" value="TreeGrafter"/>
</dbReference>
<dbReference type="InterPro" id="IPR013786">
    <property type="entry name" value="AcylCoA_DH/ox_N"/>
</dbReference>
<evidence type="ECO:0000256" key="1">
    <source>
        <dbReference type="ARBA" id="ARBA00004496"/>
    </source>
</evidence>
<keyword evidence="18" id="KW-1185">Reference proteome</keyword>
<evidence type="ECO:0000256" key="13">
    <source>
        <dbReference type="ARBA" id="ARBA00049456"/>
    </source>
</evidence>
<comment type="similarity">
    <text evidence="8">Belongs to the DszC flavin monooxygenase family.</text>
</comment>
<keyword evidence="2" id="KW-0285">Flavoprotein</keyword>
<dbReference type="PANTHER" id="PTHR43884">
    <property type="entry name" value="ACYL-COA DEHYDROGENASE"/>
    <property type="match status" value="1"/>
</dbReference>
<evidence type="ECO:0000256" key="11">
    <source>
        <dbReference type="ARBA" id="ARBA00047859"/>
    </source>
</evidence>
<keyword evidence="5" id="KW-0560">Oxidoreductase</keyword>
<dbReference type="GO" id="GO:0050660">
    <property type="term" value="F:flavin adenine dinucleotide binding"/>
    <property type="evidence" value="ECO:0007669"/>
    <property type="project" value="InterPro"/>
</dbReference>
<dbReference type="InterPro" id="IPR046373">
    <property type="entry name" value="Acyl-CoA_Oxase/DH_mid-dom_sf"/>
</dbReference>
<gene>
    <name evidence="17" type="ORF">I5731_13900</name>
</gene>
<dbReference type="InterPro" id="IPR036250">
    <property type="entry name" value="AcylCo_DH-like_C"/>
</dbReference>
<comment type="pathway">
    <text evidence="7">Sulfur metabolism; dibenzothiophene degradation.</text>
</comment>
<dbReference type="GO" id="GO:0005737">
    <property type="term" value="C:cytoplasm"/>
    <property type="evidence" value="ECO:0007669"/>
    <property type="project" value="UniProtKB-SubCell"/>
</dbReference>
<evidence type="ECO:0000256" key="2">
    <source>
        <dbReference type="ARBA" id="ARBA00022630"/>
    </source>
</evidence>
<dbReference type="InterPro" id="IPR013107">
    <property type="entry name" value="Acyl-CoA_DH_C"/>
</dbReference>
<evidence type="ECO:0000256" key="7">
    <source>
        <dbReference type="ARBA" id="ARBA00034307"/>
    </source>
</evidence>
<feature type="domain" description="Acyl-CoA oxidase/dehydrogenase middle" evidence="14">
    <location>
        <begin position="132"/>
        <end position="202"/>
    </location>
</feature>
<protein>
    <recommendedName>
        <fullName evidence="10">Dibenzothiophene monooxygenase</fullName>
        <ecNumber evidence="9">1.14.14.21</ecNumber>
    </recommendedName>
</protein>
<evidence type="ECO:0000256" key="10">
    <source>
        <dbReference type="ARBA" id="ARBA00034345"/>
    </source>
</evidence>
<dbReference type="Proteomes" id="UP000631694">
    <property type="component" value="Unassembled WGS sequence"/>
</dbReference>